<name>A0A2P6NFD8_9EUKA</name>
<dbReference type="Proteomes" id="UP000241769">
    <property type="component" value="Unassembled WGS sequence"/>
</dbReference>
<reference evidence="1 2" key="1">
    <citation type="journal article" date="2018" name="Genome Biol. Evol.">
        <title>Multiple Roots of Fruiting Body Formation in Amoebozoa.</title>
        <authorList>
            <person name="Hillmann F."/>
            <person name="Forbes G."/>
            <person name="Novohradska S."/>
            <person name="Ferling I."/>
            <person name="Riege K."/>
            <person name="Groth M."/>
            <person name="Westermann M."/>
            <person name="Marz M."/>
            <person name="Spaller T."/>
            <person name="Winckler T."/>
            <person name="Schaap P."/>
            <person name="Glockner G."/>
        </authorList>
    </citation>
    <scope>NUCLEOTIDE SEQUENCE [LARGE SCALE GENOMIC DNA]</scope>
    <source>
        <strain evidence="1 2">Jena</strain>
    </source>
</reference>
<evidence type="ECO:0000313" key="2">
    <source>
        <dbReference type="Proteomes" id="UP000241769"/>
    </source>
</evidence>
<protein>
    <submittedName>
        <fullName evidence="1">Uncharacterized protein</fullName>
    </submittedName>
</protein>
<comment type="caution">
    <text evidence="1">The sequence shown here is derived from an EMBL/GenBank/DDBJ whole genome shotgun (WGS) entry which is preliminary data.</text>
</comment>
<dbReference type="InParanoid" id="A0A2P6NFD8"/>
<sequence>MSVASVETLSVKWNAGGFSTPKKAKGPIWRKARPLDSYLRGDKILQAS</sequence>
<accession>A0A2P6NFD8</accession>
<evidence type="ECO:0000313" key="1">
    <source>
        <dbReference type="EMBL" id="PRP82667.1"/>
    </source>
</evidence>
<proteinExistence type="predicted"/>
<gene>
    <name evidence="1" type="ORF">PROFUN_10031</name>
</gene>
<dbReference type="EMBL" id="MDYQ01000098">
    <property type="protein sequence ID" value="PRP82667.1"/>
    <property type="molecule type" value="Genomic_DNA"/>
</dbReference>
<organism evidence="1 2">
    <name type="scientific">Planoprotostelium fungivorum</name>
    <dbReference type="NCBI Taxonomy" id="1890364"/>
    <lineage>
        <taxon>Eukaryota</taxon>
        <taxon>Amoebozoa</taxon>
        <taxon>Evosea</taxon>
        <taxon>Variosea</taxon>
        <taxon>Cavosteliida</taxon>
        <taxon>Cavosteliaceae</taxon>
        <taxon>Planoprotostelium</taxon>
    </lineage>
</organism>
<keyword evidence="2" id="KW-1185">Reference proteome</keyword>
<dbReference type="AlphaFoldDB" id="A0A2P6NFD8"/>